<sequence length="50" mass="5871">MSKLIWNLVKVAYATILRELVFNAIDNPDSEIDDVAMKILDRLFDYNARR</sequence>
<name>X1GLS9_9ZZZZ</name>
<dbReference type="AlphaFoldDB" id="X1GLS9"/>
<organism evidence="1">
    <name type="scientific">marine sediment metagenome</name>
    <dbReference type="NCBI Taxonomy" id="412755"/>
    <lineage>
        <taxon>unclassified sequences</taxon>
        <taxon>metagenomes</taxon>
        <taxon>ecological metagenomes</taxon>
    </lineage>
</organism>
<comment type="caution">
    <text evidence="1">The sequence shown here is derived from an EMBL/GenBank/DDBJ whole genome shotgun (WGS) entry which is preliminary data.</text>
</comment>
<protein>
    <submittedName>
        <fullName evidence="1">Uncharacterized protein</fullName>
    </submittedName>
</protein>
<reference evidence="1" key="1">
    <citation type="journal article" date="2014" name="Front. Microbiol.">
        <title>High frequency of phylogenetically diverse reductive dehalogenase-homologous genes in deep subseafloor sedimentary metagenomes.</title>
        <authorList>
            <person name="Kawai M."/>
            <person name="Futagami T."/>
            <person name="Toyoda A."/>
            <person name="Takaki Y."/>
            <person name="Nishi S."/>
            <person name="Hori S."/>
            <person name="Arai W."/>
            <person name="Tsubouchi T."/>
            <person name="Morono Y."/>
            <person name="Uchiyama I."/>
            <person name="Ito T."/>
            <person name="Fujiyama A."/>
            <person name="Inagaki F."/>
            <person name="Takami H."/>
        </authorList>
    </citation>
    <scope>NUCLEOTIDE SEQUENCE</scope>
    <source>
        <strain evidence="1">Expedition CK06-06</strain>
    </source>
</reference>
<dbReference type="EMBL" id="BARU01017311">
    <property type="protein sequence ID" value="GAH58866.1"/>
    <property type="molecule type" value="Genomic_DNA"/>
</dbReference>
<accession>X1GLS9</accession>
<gene>
    <name evidence="1" type="ORF">S03H2_28725</name>
</gene>
<proteinExistence type="predicted"/>
<evidence type="ECO:0000313" key="1">
    <source>
        <dbReference type="EMBL" id="GAH58866.1"/>
    </source>
</evidence>